<dbReference type="AlphaFoldDB" id="A0A426U097"/>
<feature type="transmembrane region" description="Helical" evidence="1">
    <location>
        <begin position="55"/>
        <end position="78"/>
    </location>
</feature>
<feature type="transmembrane region" description="Helical" evidence="1">
    <location>
        <begin position="120"/>
        <end position="139"/>
    </location>
</feature>
<protein>
    <submittedName>
        <fullName evidence="2">Uncharacterized protein</fullName>
    </submittedName>
</protein>
<accession>A0A426U097</accession>
<evidence type="ECO:0000313" key="2">
    <source>
        <dbReference type="EMBL" id="RRR72291.1"/>
    </source>
</evidence>
<reference evidence="2 3" key="1">
    <citation type="submission" date="2018-12" db="EMBL/GenBank/DDBJ databases">
        <title>Genome Sequence of Candidatus Viridilinea halotolerans isolated from saline sulfide-rich spring.</title>
        <authorList>
            <person name="Grouzdev D.S."/>
            <person name="Burganskaya E.I."/>
            <person name="Krutkina M.S."/>
            <person name="Sukhacheva M.V."/>
            <person name="Gorlenko V.M."/>
        </authorList>
    </citation>
    <scope>NUCLEOTIDE SEQUENCE [LARGE SCALE GENOMIC DNA]</scope>
    <source>
        <strain evidence="2">Chok-6</strain>
    </source>
</reference>
<sequence>MACQICGRHAPAFPVTLYQNIGMLVAFRHQKLDGVFCRDCIAHYFWEYTLVTLVLGWWSIISVFFTPMILINNLFYFIRAQMRQAAPSPYIAPLASNLLADACPRCQTLQSSRVGLSHSVLASLTVSGLFLAWAGYLVLGMAQGSTSIGNWVVAGFFVGLNFLVAICLLMLMRHPLRRCQQCHAIWSVTNP</sequence>
<evidence type="ECO:0000256" key="1">
    <source>
        <dbReference type="SAM" id="Phobius"/>
    </source>
</evidence>
<feature type="transmembrane region" description="Helical" evidence="1">
    <location>
        <begin position="151"/>
        <end position="171"/>
    </location>
</feature>
<dbReference type="Proteomes" id="UP000280307">
    <property type="component" value="Unassembled WGS sequence"/>
</dbReference>
<organism evidence="2 3">
    <name type="scientific">Candidatus Viridilinea halotolerans</name>
    <dbReference type="NCBI Taxonomy" id="2491704"/>
    <lineage>
        <taxon>Bacteria</taxon>
        <taxon>Bacillati</taxon>
        <taxon>Chloroflexota</taxon>
        <taxon>Chloroflexia</taxon>
        <taxon>Chloroflexales</taxon>
        <taxon>Chloroflexineae</taxon>
        <taxon>Oscillochloridaceae</taxon>
        <taxon>Candidatus Viridilinea</taxon>
    </lineage>
</organism>
<keyword evidence="1" id="KW-0472">Membrane</keyword>
<keyword evidence="1" id="KW-0812">Transmembrane</keyword>
<proteinExistence type="predicted"/>
<gene>
    <name evidence="2" type="ORF">EI684_10225</name>
</gene>
<dbReference type="EMBL" id="RSAS01000400">
    <property type="protein sequence ID" value="RRR72291.1"/>
    <property type="molecule type" value="Genomic_DNA"/>
</dbReference>
<comment type="caution">
    <text evidence="2">The sequence shown here is derived from an EMBL/GenBank/DDBJ whole genome shotgun (WGS) entry which is preliminary data.</text>
</comment>
<keyword evidence="1" id="KW-1133">Transmembrane helix</keyword>
<name>A0A426U097_9CHLR</name>
<evidence type="ECO:0000313" key="3">
    <source>
        <dbReference type="Proteomes" id="UP000280307"/>
    </source>
</evidence>